<keyword evidence="2" id="KW-0413">Isomerase</keyword>
<evidence type="ECO:0000256" key="3">
    <source>
        <dbReference type="ARBA" id="ARBA00023277"/>
    </source>
</evidence>
<evidence type="ECO:0000313" key="4">
    <source>
        <dbReference type="EMBL" id="KAF2086253.1"/>
    </source>
</evidence>
<dbReference type="CDD" id="cd09019">
    <property type="entry name" value="galactose_mutarotase_like"/>
    <property type="match status" value="1"/>
</dbReference>
<protein>
    <submittedName>
        <fullName evidence="4">Bifunctional protein GAL10</fullName>
    </submittedName>
</protein>
<dbReference type="InterPro" id="IPR011013">
    <property type="entry name" value="Gal_mutarotase_sf_dom"/>
</dbReference>
<sequence length="338" mass="36943">MASKPESNFSFLPLGAIIQEFSVAGKNLVQGFPSEELYKQKQPFFGETIGRVANRISGARIDSLNGKTYGLAANNGPNSLHGGAVCWGKREFKGPEPLQRNGREAVKFTLLSPDGEAGYPGTVELRVWYTAYYETVDGADQTVLDIEYEAELVGDEDVQETVISVTNHNYFNLCGTPDAPSIAGTEVTLATDKHLVVDGGSIPTGAIESYPGVLANTNFTLGEKEPAIDHCFIMDTRSDQIPIDTRPLELKKLAAFHHPDSRIHLEIHSTEPAFQFYTGNFINVPAVAGVPARGPRSGFCVEPSRYVNATNVDEWKSQVLLKRGAKYGSRIVYRGWAD</sequence>
<comment type="caution">
    <text evidence="4">The sequence shown here is derived from an EMBL/GenBank/DDBJ whole genome shotgun (WGS) entry which is preliminary data.</text>
</comment>
<dbReference type="PROSITE" id="PS00545">
    <property type="entry name" value="ALDOSE_1_EPIMERASE"/>
    <property type="match status" value="1"/>
</dbReference>
<comment type="similarity">
    <text evidence="1">Belongs to the aldose epimerase family.</text>
</comment>
<accession>A0A9P4HT48</accession>
<proteinExistence type="inferred from homology"/>
<dbReference type="FunFam" id="2.70.98.10:FF:000015">
    <property type="entry name" value="Aldose 1-epimerase, putative"/>
    <property type="match status" value="1"/>
</dbReference>
<dbReference type="InterPro" id="IPR047215">
    <property type="entry name" value="Galactose_mutarotase-like"/>
</dbReference>
<dbReference type="Gene3D" id="2.70.98.10">
    <property type="match status" value="1"/>
</dbReference>
<dbReference type="InterPro" id="IPR014718">
    <property type="entry name" value="GH-type_carb-bd"/>
</dbReference>
<reference evidence="4" key="1">
    <citation type="journal article" date="2020" name="Stud. Mycol.">
        <title>101 Dothideomycetes genomes: a test case for predicting lifestyles and emergence of pathogens.</title>
        <authorList>
            <person name="Haridas S."/>
            <person name="Albert R."/>
            <person name="Binder M."/>
            <person name="Bloem J."/>
            <person name="Labutti K."/>
            <person name="Salamov A."/>
            <person name="Andreopoulos B."/>
            <person name="Baker S."/>
            <person name="Barry K."/>
            <person name="Bills G."/>
            <person name="Bluhm B."/>
            <person name="Cannon C."/>
            <person name="Castanera R."/>
            <person name="Culley D."/>
            <person name="Daum C."/>
            <person name="Ezra D."/>
            <person name="Gonzalez J."/>
            <person name="Henrissat B."/>
            <person name="Kuo A."/>
            <person name="Liang C."/>
            <person name="Lipzen A."/>
            <person name="Lutzoni F."/>
            <person name="Magnuson J."/>
            <person name="Mondo S."/>
            <person name="Nolan M."/>
            <person name="Ohm R."/>
            <person name="Pangilinan J."/>
            <person name="Park H.-J."/>
            <person name="Ramirez L."/>
            <person name="Alfaro M."/>
            <person name="Sun H."/>
            <person name="Tritt A."/>
            <person name="Yoshinaga Y."/>
            <person name="Zwiers L.-H."/>
            <person name="Turgeon B."/>
            <person name="Goodwin S."/>
            <person name="Spatafora J."/>
            <person name="Crous P."/>
            <person name="Grigoriev I."/>
        </authorList>
    </citation>
    <scope>NUCLEOTIDE SEQUENCE</scope>
    <source>
        <strain evidence="4">CBS 121410</strain>
    </source>
</reference>
<dbReference type="GO" id="GO:0004034">
    <property type="term" value="F:aldose 1-epimerase activity"/>
    <property type="evidence" value="ECO:0007669"/>
    <property type="project" value="TreeGrafter"/>
</dbReference>
<dbReference type="Pfam" id="PF01263">
    <property type="entry name" value="Aldose_epim"/>
    <property type="match status" value="1"/>
</dbReference>
<dbReference type="InterPro" id="IPR008183">
    <property type="entry name" value="Aldose_1/G6P_1-epimerase"/>
</dbReference>
<dbReference type="GO" id="GO:0033499">
    <property type="term" value="P:galactose catabolic process via UDP-galactose, Leloir pathway"/>
    <property type="evidence" value="ECO:0007669"/>
    <property type="project" value="TreeGrafter"/>
</dbReference>
<evidence type="ECO:0000313" key="5">
    <source>
        <dbReference type="Proteomes" id="UP000799776"/>
    </source>
</evidence>
<keyword evidence="3" id="KW-0119">Carbohydrate metabolism</keyword>
<evidence type="ECO:0000256" key="2">
    <source>
        <dbReference type="ARBA" id="ARBA00023235"/>
    </source>
</evidence>
<dbReference type="OrthoDB" id="274691at2759"/>
<dbReference type="GO" id="GO:0030246">
    <property type="term" value="F:carbohydrate binding"/>
    <property type="evidence" value="ECO:0007669"/>
    <property type="project" value="InterPro"/>
</dbReference>
<dbReference type="InterPro" id="IPR018052">
    <property type="entry name" value="Ald1_epimerase_CS"/>
</dbReference>
<evidence type="ECO:0000256" key="1">
    <source>
        <dbReference type="ARBA" id="ARBA00006206"/>
    </source>
</evidence>
<gene>
    <name evidence="4" type="ORF">K490DRAFT_44838</name>
</gene>
<organism evidence="4 5">
    <name type="scientific">Saccharata proteae CBS 121410</name>
    <dbReference type="NCBI Taxonomy" id="1314787"/>
    <lineage>
        <taxon>Eukaryota</taxon>
        <taxon>Fungi</taxon>
        <taxon>Dikarya</taxon>
        <taxon>Ascomycota</taxon>
        <taxon>Pezizomycotina</taxon>
        <taxon>Dothideomycetes</taxon>
        <taxon>Dothideomycetes incertae sedis</taxon>
        <taxon>Botryosphaeriales</taxon>
        <taxon>Saccharataceae</taxon>
        <taxon>Saccharata</taxon>
    </lineage>
</organism>
<keyword evidence="5" id="KW-1185">Reference proteome</keyword>
<name>A0A9P4HT48_9PEZI</name>
<dbReference type="SUPFAM" id="SSF74650">
    <property type="entry name" value="Galactose mutarotase-like"/>
    <property type="match status" value="1"/>
</dbReference>
<dbReference type="Proteomes" id="UP000799776">
    <property type="component" value="Unassembled WGS sequence"/>
</dbReference>
<dbReference type="PANTHER" id="PTHR10091:SF0">
    <property type="entry name" value="GALACTOSE MUTAROTASE"/>
    <property type="match status" value="1"/>
</dbReference>
<dbReference type="AlphaFoldDB" id="A0A9P4HT48"/>
<dbReference type="PANTHER" id="PTHR10091">
    <property type="entry name" value="ALDOSE-1-EPIMERASE"/>
    <property type="match status" value="1"/>
</dbReference>
<dbReference type="GO" id="GO:0006006">
    <property type="term" value="P:glucose metabolic process"/>
    <property type="evidence" value="ECO:0007669"/>
    <property type="project" value="TreeGrafter"/>
</dbReference>
<dbReference type="EMBL" id="ML978725">
    <property type="protein sequence ID" value="KAF2086253.1"/>
    <property type="molecule type" value="Genomic_DNA"/>
</dbReference>